<dbReference type="EMBL" id="BTRK01000001">
    <property type="protein sequence ID" value="GMR33557.1"/>
    <property type="molecule type" value="Genomic_DNA"/>
</dbReference>
<name>A0AAN5C893_9BILA</name>
<comment type="caution">
    <text evidence="1">The sequence shown here is derived from an EMBL/GenBank/DDBJ whole genome shotgun (WGS) entry which is preliminary data.</text>
</comment>
<gene>
    <name evidence="1" type="ORF">PMAYCL1PPCAC_03751</name>
</gene>
<dbReference type="Proteomes" id="UP001328107">
    <property type="component" value="Unassembled WGS sequence"/>
</dbReference>
<proteinExistence type="predicted"/>
<reference evidence="2" key="1">
    <citation type="submission" date="2022-10" db="EMBL/GenBank/DDBJ databases">
        <title>Genome assembly of Pristionchus species.</title>
        <authorList>
            <person name="Yoshida K."/>
            <person name="Sommer R.J."/>
        </authorList>
    </citation>
    <scope>NUCLEOTIDE SEQUENCE [LARGE SCALE GENOMIC DNA]</scope>
    <source>
        <strain evidence="2">RS5460</strain>
    </source>
</reference>
<evidence type="ECO:0000313" key="1">
    <source>
        <dbReference type="EMBL" id="GMR33557.1"/>
    </source>
</evidence>
<evidence type="ECO:0000313" key="2">
    <source>
        <dbReference type="Proteomes" id="UP001328107"/>
    </source>
</evidence>
<sequence length="93" mass="11333">MRMPENSLNAIYVKRNSRKKPDYEFTKFRTWKIEFQSQTTRRQNIDMNAMYVGRSIQHRAFCYCTREFIQRMISCGFPSNAMNVTRDLHRNRN</sequence>
<accession>A0AAN5C893</accession>
<protein>
    <submittedName>
        <fullName evidence="1">Uncharacterized protein</fullName>
    </submittedName>
</protein>
<keyword evidence="2" id="KW-1185">Reference proteome</keyword>
<dbReference type="AlphaFoldDB" id="A0AAN5C893"/>
<organism evidence="1 2">
    <name type="scientific">Pristionchus mayeri</name>
    <dbReference type="NCBI Taxonomy" id="1317129"/>
    <lineage>
        <taxon>Eukaryota</taxon>
        <taxon>Metazoa</taxon>
        <taxon>Ecdysozoa</taxon>
        <taxon>Nematoda</taxon>
        <taxon>Chromadorea</taxon>
        <taxon>Rhabditida</taxon>
        <taxon>Rhabditina</taxon>
        <taxon>Diplogasteromorpha</taxon>
        <taxon>Diplogasteroidea</taxon>
        <taxon>Neodiplogasteridae</taxon>
        <taxon>Pristionchus</taxon>
    </lineage>
</organism>